<keyword evidence="1" id="KW-0378">Hydrolase</keyword>
<dbReference type="Pfam" id="PF14229">
    <property type="entry name" value="DUF4332"/>
    <property type="match status" value="1"/>
</dbReference>
<dbReference type="GO" id="GO:0009395">
    <property type="term" value="P:phospholipid catabolic process"/>
    <property type="evidence" value="ECO:0007669"/>
    <property type="project" value="TreeGrafter"/>
</dbReference>
<keyword evidence="3" id="KW-1185">Reference proteome</keyword>
<dbReference type="InterPro" id="IPR017850">
    <property type="entry name" value="Alkaline_phosphatase_core_sf"/>
</dbReference>
<dbReference type="PANTHER" id="PTHR31956:SF1">
    <property type="entry name" value="NON-SPECIFIC PHOSPHOLIPASE C1"/>
    <property type="match status" value="1"/>
</dbReference>
<dbReference type="InterPro" id="IPR025567">
    <property type="entry name" value="DUF4332"/>
</dbReference>
<dbReference type="Pfam" id="PF04185">
    <property type="entry name" value="Phosphoesterase"/>
    <property type="match status" value="1"/>
</dbReference>
<name>A0A0U3M8S2_9BURK</name>
<sequence length="672" mass="72564">MSQPLPDIDHVVVLMLENRSFDNLFGGLHPAGPNFFGLTGTESNSTTAPLPVGTWTVWQAECGPGTGAIPNPDPGELFTDMNVQLFGTKSPLPCQKATMSGFATSYASQPAAPEFPGYPSGPPVPRNIMQYFSRQTLPVSFALGSRYAVCDVWHAAAPVQTICNRVFTHTGTPSLLPKSSSPRPALRTSRVNNGDYTSGLSFSAIVRGDFVAPVTDTTIFQLLDDANPAGKSGPCSDFSGGDPKLNWKVYYHDAPLSAMCDYVYQHWCPLHRYGGNVFRYHEHFSEETNFEYDIRNGLLPTYSFIEPAYTSVEYTANSNHPGGSLPDPLDLNGPNFQPPIDVRDGEKFLADVYKTLTRYPDVFDRTLLIVTYDEHGGTYDHMPPGPAVSPFTSPVSNFNYDRYGVRVPAILINPRVAGPVFRPTDGKQVEGPCGVFVTGVDHTSIIRTLCDQFGLGEPPTPRARMAASLAGLVRSSADTALEPPEDVLEFAAQAADDRRNAGRDLGKSARMRAWYSQRTQDAFDGHSLNNAIFATSLLAWQGRLRASAYPLREIVALDAAAETALHAAGIRDTGALLRALGSESDVARIAALVGQPPAQAQWWVQQAGLLRVPGVLGDDAHLLAESGIATRAQLAACAAADLHARLLATAARLGIQNYMLDPQVVAEWIAAA</sequence>
<dbReference type="PATRIC" id="fig|76731.3.peg.498"/>
<dbReference type="KEGG" id="rdp:RD2015_488"/>
<dbReference type="RefSeq" id="WP_058933541.1">
    <property type="nucleotide sequence ID" value="NZ_CP013729.1"/>
</dbReference>
<dbReference type="STRING" id="76731.RD2015_488"/>
<dbReference type="AlphaFoldDB" id="A0A0U3M8S2"/>
<gene>
    <name evidence="2" type="ORF">RD2015_488</name>
</gene>
<evidence type="ECO:0000313" key="2">
    <source>
        <dbReference type="EMBL" id="ALV04989.1"/>
    </source>
</evidence>
<reference evidence="2 3" key="1">
    <citation type="submission" date="2015-12" db="EMBL/GenBank/DDBJ databases">
        <title>Complete genome of Roseateles depolymerans KCTC 42856.</title>
        <authorList>
            <person name="Kim K.M."/>
        </authorList>
    </citation>
    <scope>NUCLEOTIDE SEQUENCE [LARGE SCALE GENOMIC DNA]</scope>
    <source>
        <strain evidence="2 3">KCTC 42856</strain>
    </source>
</reference>
<dbReference type="Gene3D" id="3.40.720.10">
    <property type="entry name" value="Alkaline Phosphatase, subunit A"/>
    <property type="match status" value="2"/>
</dbReference>
<evidence type="ECO:0000256" key="1">
    <source>
        <dbReference type="ARBA" id="ARBA00022801"/>
    </source>
</evidence>
<evidence type="ECO:0000313" key="3">
    <source>
        <dbReference type="Proteomes" id="UP000060699"/>
    </source>
</evidence>
<organism evidence="2 3">
    <name type="scientific">Roseateles depolymerans</name>
    <dbReference type="NCBI Taxonomy" id="76731"/>
    <lineage>
        <taxon>Bacteria</taxon>
        <taxon>Pseudomonadati</taxon>
        <taxon>Pseudomonadota</taxon>
        <taxon>Betaproteobacteria</taxon>
        <taxon>Burkholderiales</taxon>
        <taxon>Sphaerotilaceae</taxon>
        <taxon>Roseateles</taxon>
    </lineage>
</organism>
<dbReference type="GO" id="GO:0042578">
    <property type="term" value="F:phosphoric ester hydrolase activity"/>
    <property type="evidence" value="ECO:0007669"/>
    <property type="project" value="UniProtKB-ARBA"/>
</dbReference>
<accession>A0A0U3M8S2</accession>
<dbReference type="EMBL" id="CP013729">
    <property type="protein sequence ID" value="ALV04989.1"/>
    <property type="molecule type" value="Genomic_DNA"/>
</dbReference>
<dbReference type="PANTHER" id="PTHR31956">
    <property type="entry name" value="NON-SPECIFIC PHOSPHOLIPASE C4-RELATED"/>
    <property type="match status" value="1"/>
</dbReference>
<dbReference type="OrthoDB" id="980947at2"/>
<protein>
    <submittedName>
        <fullName evidence="2">Uncharacterized protein</fullName>
    </submittedName>
</protein>
<dbReference type="Proteomes" id="UP000060699">
    <property type="component" value="Chromosome"/>
</dbReference>
<proteinExistence type="predicted"/>
<dbReference type="InterPro" id="IPR007312">
    <property type="entry name" value="Phosphoesterase"/>
</dbReference>